<dbReference type="Proteomes" id="UP000541444">
    <property type="component" value="Unassembled WGS sequence"/>
</dbReference>
<evidence type="ECO:0000313" key="2">
    <source>
        <dbReference type="EMBL" id="KAF6172660.1"/>
    </source>
</evidence>
<organism evidence="2 3">
    <name type="scientific">Kingdonia uniflora</name>
    <dbReference type="NCBI Taxonomy" id="39325"/>
    <lineage>
        <taxon>Eukaryota</taxon>
        <taxon>Viridiplantae</taxon>
        <taxon>Streptophyta</taxon>
        <taxon>Embryophyta</taxon>
        <taxon>Tracheophyta</taxon>
        <taxon>Spermatophyta</taxon>
        <taxon>Magnoliopsida</taxon>
        <taxon>Ranunculales</taxon>
        <taxon>Circaeasteraceae</taxon>
        <taxon>Kingdonia</taxon>
    </lineage>
</organism>
<evidence type="ECO:0000256" key="1">
    <source>
        <dbReference type="SAM" id="MobiDB-lite"/>
    </source>
</evidence>
<sequence>MESQFSSIEANQTPIPLKIQAPLEPTKPVDLGPITPISNRESLQVSPLTCVSSNQESSSPRTPKEDIFDPFAPGPDAMMLAPRVKKVNEEARVNVSRRLNFGECCSDEDDKLLECVYESLLDAIVSNQVEAVVAQTPLTSDGDGDGDVHGFETPTKLPLLTGVADTCPGAPKKPRQDSRDIDRSMCKRLDFGGM</sequence>
<keyword evidence="3" id="KW-1185">Reference proteome</keyword>
<dbReference type="EMBL" id="JACGCM010000412">
    <property type="protein sequence ID" value="KAF6172660.1"/>
    <property type="molecule type" value="Genomic_DNA"/>
</dbReference>
<feature type="compositionally biased region" description="Polar residues" evidence="1">
    <location>
        <begin position="36"/>
        <end position="61"/>
    </location>
</feature>
<name>A0A7J7NZZ9_9MAGN</name>
<dbReference type="PANTHER" id="PTHR36310:SF1">
    <property type="entry name" value="CYCLIN-DEPENDENT PROTEIN KINASE INHIBITOR SMR11"/>
    <property type="match status" value="1"/>
</dbReference>
<dbReference type="OrthoDB" id="777328at2759"/>
<reference evidence="2 3" key="1">
    <citation type="journal article" date="2020" name="IScience">
        <title>Genome Sequencing of the Endangered Kingdonia uniflora (Circaeasteraceae, Ranunculales) Reveals Potential Mechanisms of Evolutionary Specialization.</title>
        <authorList>
            <person name="Sun Y."/>
            <person name="Deng T."/>
            <person name="Zhang A."/>
            <person name="Moore M.J."/>
            <person name="Landis J.B."/>
            <person name="Lin N."/>
            <person name="Zhang H."/>
            <person name="Zhang X."/>
            <person name="Huang J."/>
            <person name="Zhang X."/>
            <person name="Sun H."/>
            <person name="Wang H."/>
        </authorList>
    </citation>
    <scope>NUCLEOTIDE SEQUENCE [LARGE SCALE GENOMIC DNA]</scope>
    <source>
        <strain evidence="2">TB1705</strain>
        <tissue evidence="2">Leaf</tissue>
    </source>
</reference>
<protein>
    <submittedName>
        <fullName evidence="2">Uncharacterized protein</fullName>
    </submittedName>
</protein>
<feature type="compositionally biased region" description="Polar residues" evidence="1">
    <location>
        <begin position="1"/>
        <end position="14"/>
    </location>
</feature>
<comment type="caution">
    <text evidence="2">The sequence shown here is derived from an EMBL/GenBank/DDBJ whole genome shotgun (WGS) entry which is preliminary data.</text>
</comment>
<proteinExistence type="predicted"/>
<evidence type="ECO:0000313" key="3">
    <source>
        <dbReference type="Proteomes" id="UP000541444"/>
    </source>
</evidence>
<feature type="region of interest" description="Disordered" evidence="1">
    <location>
        <begin position="1"/>
        <end position="66"/>
    </location>
</feature>
<dbReference type="AlphaFoldDB" id="A0A7J7NZZ9"/>
<dbReference type="InterPro" id="IPR038971">
    <property type="entry name" value="SMR11/SMR16"/>
</dbReference>
<gene>
    <name evidence="2" type="ORF">GIB67_041983</name>
</gene>
<accession>A0A7J7NZZ9</accession>
<dbReference type="PANTHER" id="PTHR36310">
    <property type="entry name" value="CYCLIN-DEPENDENT PROTEIN KINASE INHIBITOR SMR11"/>
    <property type="match status" value="1"/>
</dbReference>